<protein>
    <submittedName>
        <fullName evidence="3">Acyl dehydratase</fullName>
    </submittedName>
</protein>
<evidence type="ECO:0000256" key="1">
    <source>
        <dbReference type="ARBA" id="ARBA00005254"/>
    </source>
</evidence>
<dbReference type="EMBL" id="JAFBCF010000001">
    <property type="protein sequence ID" value="MBM7799505.1"/>
    <property type="molecule type" value="Genomic_DNA"/>
</dbReference>
<accession>A0ABS2RKG9</accession>
<reference evidence="3 4" key="1">
    <citation type="submission" date="2021-01" db="EMBL/GenBank/DDBJ databases">
        <title>Sequencing the genomes of 1000 actinobacteria strains.</title>
        <authorList>
            <person name="Klenk H.-P."/>
        </authorList>
    </citation>
    <scope>NUCLEOTIDE SEQUENCE [LARGE SCALE GENOMIC DNA]</scope>
    <source>
        <strain evidence="3 4">DSM 18662</strain>
    </source>
</reference>
<dbReference type="InterPro" id="IPR029069">
    <property type="entry name" value="HotDog_dom_sf"/>
</dbReference>
<comment type="similarity">
    <text evidence="1">Belongs to the enoyl-CoA hydratase/isomerase family.</text>
</comment>
<evidence type="ECO:0000313" key="4">
    <source>
        <dbReference type="Proteomes" id="UP000704762"/>
    </source>
</evidence>
<dbReference type="SUPFAM" id="SSF54637">
    <property type="entry name" value="Thioesterase/thiol ester dehydrase-isomerase"/>
    <property type="match status" value="1"/>
</dbReference>
<name>A0ABS2RKG9_9ACTN</name>
<keyword evidence="4" id="KW-1185">Reference proteome</keyword>
<evidence type="ECO:0000313" key="3">
    <source>
        <dbReference type="EMBL" id="MBM7799505.1"/>
    </source>
</evidence>
<dbReference type="PANTHER" id="PTHR43841">
    <property type="entry name" value="3-HYDROXYACYL-THIOESTER DEHYDRATASE HTDX-RELATED"/>
    <property type="match status" value="1"/>
</dbReference>
<organism evidence="3 4">
    <name type="scientific">Microlunatus panaciterrae</name>
    <dbReference type="NCBI Taxonomy" id="400768"/>
    <lineage>
        <taxon>Bacteria</taxon>
        <taxon>Bacillati</taxon>
        <taxon>Actinomycetota</taxon>
        <taxon>Actinomycetes</taxon>
        <taxon>Propionibacteriales</taxon>
        <taxon>Propionibacteriaceae</taxon>
        <taxon>Microlunatus</taxon>
    </lineage>
</organism>
<dbReference type="Pfam" id="PF01575">
    <property type="entry name" value="MaoC_dehydratas"/>
    <property type="match status" value="1"/>
</dbReference>
<evidence type="ECO:0000259" key="2">
    <source>
        <dbReference type="Pfam" id="PF01575"/>
    </source>
</evidence>
<proteinExistence type="inferred from homology"/>
<comment type="caution">
    <text evidence="3">The sequence shown here is derived from an EMBL/GenBank/DDBJ whole genome shotgun (WGS) entry which is preliminary data.</text>
</comment>
<dbReference type="CDD" id="cd03453">
    <property type="entry name" value="SAV4209_like"/>
    <property type="match status" value="1"/>
</dbReference>
<gene>
    <name evidence="3" type="ORF">JOE57_002426</name>
</gene>
<dbReference type="PRINTS" id="PR01483">
    <property type="entry name" value="FASYNTHASE"/>
</dbReference>
<dbReference type="RefSeq" id="WP_204918314.1">
    <property type="nucleotide sequence ID" value="NZ_BAAAQP010000003.1"/>
</dbReference>
<dbReference type="InterPro" id="IPR002539">
    <property type="entry name" value="MaoC-like_dom"/>
</dbReference>
<dbReference type="Gene3D" id="3.10.129.10">
    <property type="entry name" value="Hotdog Thioesterase"/>
    <property type="match status" value="1"/>
</dbReference>
<dbReference type="Proteomes" id="UP000704762">
    <property type="component" value="Unassembled WGS sequence"/>
</dbReference>
<sequence length="151" mass="15826">MSEVSDLDGIHQGGVSVGTGLPPLTVRFTRADLVRYAGASTDFNPIHYSERFAARVGLPGVVAHGMLTMACALRVVTDWVGDPSRVRSYFVRFTKPVVVPDDDRGAEVVFSATVTAVEGSVATIAIEAICDGQKVLGAARCEVDLDGGASS</sequence>
<dbReference type="PANTHER" id="PTHR43841:SF3">
    <property type="entry name" value="(3R)-HYDROXYACYL-ACP DEHYDRATASE SUBUNIT HADB"/>
    <property type="match status" value="1"/>
</dbReference>
<feature type="domain" description="MaoC-like" evidence="2">
    <location>
        <begin position="25"/>
        <end position="111"/>
    </location>
</feature>
<dbReference type="InterPro" id="IPR003965">
    <property type="entry name" value="Fatty_acid_synthase"/>
</dbReference>